<dbReference type="Pfam" id="PF07284">
    <property type="entry name" value="BCHF"/>
    <property type="match status" value="1"/>
</dbReference>
<feature type="transmembrane region" description="Helical" evidence="2">
    <location>
        <begin position="92"/>
        <end position="113"/>
    </location>
</feature>
<reference evidence="3 4" key="1">
    <citation type="submission" date="2016-10" db="EMBL/GenBank/DDBJ databases">
        <authorList>
            <person name="de Groot N.N."/>
        </authorList>
    </citation>
    <scope>NUCLEOTIDE SEQUENCE [LARGE SCALE GENOMIC DNA]</scope>
    <source>
        <strain evidence="3 4">ATCC 700224</strain>
    </source>
</reference>
<dbReference type="InterPro" id="IPR009905">
    <property type="entry name" value="BCHF"/>
</dbReference>
<name>A0A1G6ZZ58_9PROT</name>
<feature type="region of interest" description="Disordered" evidence="1">
    <location>
        <begin position="30"/>
        <end position="51"/>
    </location>
</feature>
<proteinExistence type="predicted"/>
<keyword evidence="2" id="KW-1133">Transmembrane helix</keyword>
<organism evidence="3 4">
    <name type="scientific">Rhodospira trueperi</name>
    <dbReference type="NCBI Taxonomy" id="69960"/>
    <lineage>
        <taxon>Bacteria</taxon>
        <taxon>Pseudomonadati</taxon>
        <taxon>Pseudomonadota</taxon>
        <taxon>Alphaproteobacteria</taxon>
        <taxon>Rhodospirillales</taxon>
        <taxon>Rhodospirillaceae</taxon>
        <taxon>Rhodospira</taxon>
    </lineage>
</organism>
<keyword evidence="4" id="KW-1185">Reference proteome</keyword>
<keyword evidence="2" id="KW-0812">Transmembrane</keyword>
<evidence type="ECO:0000256" key="2">
    <source>
        <dbReference type="SAM" id="Phobius"/>
    </source>
</evidence>
<feature type="transmembrane region" description="Helical" evidence="2">
    <location>
        <begin position="157"/>
        <end position="179"/>
    </location>
</feature>
<protein>
    <submittedName>
        <fullName evidence="3">3-vinyl bacteriochlorophyllide hydratase</fullName>
    </submittedName>
</protein>
<dbReference type="GO" id="GO:0019685">
    <property type="term" value="P:photosynthesis, dark reaction"/>
    <property type="evidence" value="ECO:0007669"/>
    <property type="project" value="InterPro"/>
</dbReference>
<dbReference type="RefSeq" id="WP_245699093.1">
    <property type="nucleotide sequence ID" value="NZ_FNAP01000003.1"/>
</dbReference>
<accession>A0A1G6ZZ58</accession>
<keyword evidence="2" id="KW-0472">Membrane</keyword>
<dbReference type="STRING" id="69960.SAMN05421720_10379"/>
<dbReference type="Proteomes" id="UP000199412">
    <property type="component" value="Unassembled WGS sequence"/>
</dbReference>
<dbReference type="AlphaFoldDB" id="A0A1G6ZZ58"/>
<sequence length="203" mass="22183">MLKLNIDRMIATVDRCPWSAHAGLTVPNTASLPTPPAEAPPPALYTPEERRRRDESPWTIVQGVLAPLQFAVFLVSLYLVVDYLLTGEGYAIATASVVIKTIVLYVIMITGAIWEKEVFGRYLFAPAFYWEDVFSMLVLALHTAYLVALFLDVLSSTGLMVLALAAYTTYVINAGQFVLKLRAARLQAAADGRTNTDAAGPMA</sequence>
<dbReference type="GO" id="GO:0016836">
    <property type="term" value="F:hydro-lyase activity"/>
    <property type="evidence" value="ECO:0007669"/>
    <property type="project" value="InterPro"/>
</dbReference>
<feature type="compositionally biased region" description="Pro residues" evidence="1">
    <location>
        <begin position="33"/>
        <end position="44"/>
    </location>
</feature>
<feature type="transmembrane region" description="Helical" evidence="2">
    <location>
        <begin position="133"/>
        <end position="151"/>
    </location>
</feature>
<gene>
    <name evidence="3" type="ORF">SAMN05421720_10379</name>
</gene>
<dbReference type="EMBL" id="FNAP01000003">
    <property type="protein sequence ID" value="SDE07115.1"/>
    <property type="molecule type" value="Genomic_DNA"/>
</dbReference>
<evidence type="ECO:0000313" key="3">
    <source>
        <dbReference type="EMBL" id="SDE07115.1"/>
    </source>
</evidence>
<evidence type="ECO:0000256" key="1">
    <source>
        <dbReference type="SAM" id="MobiDB-lite"/>
    </source>
</evidence>
<evidence type="ECO:0000313" key="4">
    <source>
        <dbReference type="Proteomes" id="UP000199412"/>
    </source>
</evidence>
<feature type="transmembrane region" description="Helical" evidence="2">
    <location>
        <begin position="60"/>
        <end position="80"/>
    </location>
</feature>
<dbReference type="NCBIfam" id="TIGR02020">
    <property type="entry name" value="BchF"/>
    <property type="match status" value="1"/>
</dbReference>
<dbReference type="GO" id="GO:0030494">
    <property type="term" value="P:bacteriochlorophyll biosynthetic process"/>
    <property type="evidence" value="ECO:0007669"/>
    <property type="project" value="InterPro"/>
</dbReference>